<dbReference type="AlphaFoldDB" id="A0A932ZVH4"/>
<keyword evidence="2" id="KW-0963">Cytoplasm</keyword>
<sequence length="42" mass="4462">MSAAKRGGKPEGGGPPQSFEEARERLEAIVEELEGGEAPHEK</sequence>
<dbReference type="Gene3D" id="1.10.287.1040">
    <property type="entry name" value="Exonuclease VII, small subunit"/>
    <property type="match status" value="1"/>
</dbReference>
<evidence type="ECO:0000256" key="2">
    <source>
        <dbReference type="ARBA" id="ARBA00022490"/>
    </source>
</evidence>
<dbReference type="SUPFAM" id="SSF116842">
    <property type="entry name" value="XseB-like"/>
    <property type="match status" value="1"/>
</dbReference>
<evidence type="ECO:0000313" key="7">
    <source>
        <dbReference type="EMBL" id="MBI4252229.1"/>
    </source>
</evidence>
<comment type="caution">
    <text evidence="7">The sequence shown here is derived from an EMBL/GenBank/DDBJ whole genome shotgun (WGS) entry which is preliminary data.</text>
</comment>
<dbReference type="Proteomes" id="UP000752292">
    <property type="component" value="Unassembled WGS sequence"/>
</dbReference>
<evidence type="ECO:0000256" key="4">
    <source>
        <dbReference type="ARBA" id="ARBA00022801"/>
    </source>
</evidence>
<dbReference type="EMBL" id="JACQRX010000313">
    <property type="protein sequence ID" value="MBI4252229.1"/>
    <property type="molecule type" value="Genomic_DNA"/>
</dbReference>
<dbReference type="InterPro" id="IPR037004">
    <property type="entry name" value="Exonuc_VII_ssu_sf"/>
</dbReference>
<name>A0A932ZVH4_UNCTE</name>
<protein>
    <submittedName>
        <fullName evidence="7">Exodeoxyribonuclease VII small subunit</fullName>
    </submittedName>
</protein>
<evidence type="ECO:0000256" key="5">
    <source>
        <dbReference type="ARBA" id="ARBA00022839"/>
    </source>
</evidence>
<evidence type="ECO:0000256" key="6">
    <source>
        <dbReference type="SAM" id="MobiDB-lite"/>
    </source>
</evidence>
<reference evidence="7" key="1">
    <citation type="submission" date="2020-07" db="EMBL/GenBank/DDBJ databases">
        <title>Huge and variable diversity of episymbiotic CPR bacteria and DPANN archaea in groundwater ecosystems.</title>
        <authorList>
            <person name="He C.Y."/>
            <person name="Keren R."/>
            <person name="Whittaker M."/>
            <person name="Farag I.F."/>
            <person name="Doudna J."/>
            <person name="Cate J.H.D."/>
            <person name="Banfield J.F."/>
        </authorList>
    </citation>
    <scope>NUCLEOTIDE SEQUENCE</scope>
    <source>
        <strain evidence="7">NC_groundwater_1370_Ag_S-0.2um_69_93</strain>
    </source>
</reference>
<evidence type="ECO:0000313" key="8">
    <source>
        <dbReference type="Proteomes" id="UP000752292"/>
    </source>
</evidence>
<evidence type="ECO:0000256" key="3">
    <source>
        <dbReference type="ARBA" id="ARBA00022722"/>
    </source>
</evidence>
<dbReference type="GO" id="GO:0009318">
    <property type="term" value="C:exodeoxyribonuclease VII complex"/>
    <property type="evidence" value="ECO:0007669"/>
    <property type="project" value="InterPro"/>
</dbReference>
<accession>A0A932ZVH4</accession>
<dbReference type="GO" id="GO:0006308">
    <property type="term" value="P:DNA catabolic process"/>
    <property type="evidence" value="ECO:0007669"/>
    <property type="project" value="InterPro"/>
</dbReference>
<keyword evidence="5" id="KW-0269">Exonuclease</keyword>
<dbReference type="Pfam" id="PF02609">
    <property type="entry name" value="Exonuc_VII_S"/>
    <property type="match status" value="1"/>
</dbReference>
<proteinExistence type="inferred from homology"/>
<evidence type="ECO:0000256" key="1">
    <source>
        <dbReference type="ARBA" id="ARBA00009998"/>
    </source>
</evidence>
<organism evidence="7 8">
    <name type="scientific">Tectimicrobiota bacterium</name>
    <dbReference type="NCBI Taxonomy" id="2528274"/>
    <lineage>
        <taxon>Bacteria</taxon>
        <taxon>Pseudomonadati</taxon>
        <taxon>Nitrospinota/Tectimicrobiota group</taxon>
        <taxon>Candidatus Tectimicrobiota</taxon>
    </lineage>
</organism>
<gene>
    <name evidence="7" type="ORF">HY618_07190</name>
</gene>
<feature type="non-terminal residue" evidence="7">
    <location>
        <position position="42"/>
    </location>
</feature>
<comment type="similarity">
    <text evidence="1">Belongs to the XseB family.</text>
</comment>
<keyword evidence="4" id="KW-0378">Hydrolase</keyword>
<feature type="region of interest" description="Disordered" evidence="6">
    <location>
        <begin position="1"/>
        <end position="24"/>
    </location>
</feature>
<dbReference type="GO" id="GO:0008855">
    <property type="term" value="F:exodeoxyribonuclease VII activity"/>
    <property type="evidence" value="ECO:0007669"/>
    <property type="project" value="InterPro"/>
</dbReference>
<dbReference type="InterPro" id="IPR003761">
    <property type="entry name" value="Exonuc_VII_S"/>
</dbReference>
<keyword evidence="3" id="KW-0540">Nuclease</keyword>